<dbReference type="KEGG" id="tut:107370400"/>
<dbReference type="Gene3D" id="1.20.870.10">
    <property type="entry name" value="Son of sevenless (SoS) protein Chain: S domain 1"/>
    <property type="match status" value="1"/>
</dbReference>
<reference evidence="6" key="1">
    <citation type="submission" date="2011-08" db="EMBL/GenBank/DDBJ databases">
        <authorList>
            <person name="Rombauts S."/>
        </authorList>
    </citation>
    <scope>NUCLEOTIDE SEQUENCE</scope>
    <source>
        <strain evidence="6">London</strain>
    </source>
</reference>
<reference evidence="5" key="2">
    <citation type="submission" date="2015-06" db="UniProtKB">
        <authorList>
            <consortium name="EnsemblMetazoa"/>
        </authorList>
    </citation>
    <scope>IDENTIFICATION</scope>
</reference>
<gene>
    <name evidence="5" type="primary">107370400</name>
</gene>
<evidence type="ECO:0000259" key="4">
    <source>
        <dbReference type="PROSITE" id="PS50009"/>
    </source>
</evidence>
<protein>
    <recommendedName>
        <fullName evidence="4">Ras-GEF domain-containing protein</fullName>
    </recommendedName>
</protein>
<evidence type="ECO:0000313" key="5">
    <source>
        <dbReference type="EnsemblMetazoa" id="tetur44g00160.1"/>
    </source>
</evidence>
<dbReference type="OrthoDB" id="26687at2759"/>
<dbReference type="PANTHER" id="PTHR23113:SF312">
    <property type="entry name" value="RAL GUANINE NUCLEOTIDE DISSOCIATION STIMULATOR-LIKE, ISOFORM E"/>
    <property type="match status" value="1"/>
</dbReference>
<dbReference type="HOGENOM" id="CLU_473566_0_0_1"/>
<dbReference type="InterPro" id="IPR008937">
    <property type="entry name" value="Ras-like_GEF"/>
</dbReference>
<feature type="region of interest" description="Disordered" evidence="3">
    <location>
        <begin position="31"/>
        <end position="51"/>
    </location>
</feature>
<organism evidence="5 6">
    <name type="scientific">Tetranychus urticae</name>
    <name type="common">Two-spotted spider mite</name>
    <dbReference type="NCBI Taxonomy" id="32264"/>
    <lineage>
        <taxon>Eukaryota</taxon>
        <taxon>Metazoa</taxon>
        <taxon>Ecdysozoa</taxon>
        <taxon>Arthropoda</taxon>
        <taxon>Chelicerata</taxon>
        <taxon>Arachnida</taxon>
        <taxon>Acari</taxon>
        <taxon>Acariformes</taxon>
        <taxon>Trombidiformes</taxon>
        <taxon>Prostigmata</taxon>
        <taxon>Eleutherengona</taxon>
        <taxon>Raphignathae</taxon>
        <taxon>Tetranychoidea</taxon>
        <taxon>Tetranychidae</taxon>
        <taxon>Tetranychus</taxon>
    </lineage>
</organism>
<feature type="region of interest" description="Disordered" evidence="3">
    <location>
        <begin position="215"/>
        <end position="240"/>
    </location>
</feature>
<dbReference type="SMART" id="SM00147">
    <property type="entry name" value="RasGEF"/>
    <property type="match status" value="1"/>
</dbReference>
<keyword evidence="6" id="KW-1185">Reference proteome</keyword>
<evidence type="ECO:0000256" key="1">
    <source>
        <dbReference type="ARBA" id="ARBA00022658"/>
    </source>
</evidence>
<dbReference type="OMA" id="TMINTRY"/>
<dbReference type="InterPro" id="IPR036964">
    <property type="entry name" value="RASGEF_cat_dom_sf"/>
</dbReference>
<evidence type="ECO:0000313" key="6">
    <source>
        <dbReference type="Proteomes" id="UP000015104"/>
    </source>
</evidence>
<dbReference type="AlphaFoldDB" id="T1L5B1"/>
<proteinExistence type="predicted"/>
<feature type="domain" description="Ras-GEF" evidence="4">
    <location>
        <begin position="302"/>
        <end position="537"/>
    </location>
</feature>
<dbReference type="EMBL" id="CAEY01001235">
    <property type="status" value="NOT_ANNOTATED_CDS"/>
    <property type="molecule type" value="Genomic_DNA"/>
</dbReference>
<dbReference type="EnsemblMetazoa" id="tetur44g00160.1">
    <property type="protein sequence ID" value="tetur44g00160.1"/>
    <property type="gene ID" value="tetur44g00160"/>
</dbReference>
<dbReference type="SUPFAM" id="SSF48366">
    <property type="entry name" value="Ras GEF"/>
    <property type="match status" value="1"/>
</dbReference>
<evidence type="ECO:0000256" key="3">
    <source>
        <dbReference type="SAM" id="MobiDB-lite"/>
    </source>
</evidence>
<dbReference type="GO" id="GO:0007265">
    <property type="term" value="P:Ras protein signal transduction"/>
    <property type="evidence" value="ECO:0007669"/>
    <property type="project" value="TreeGrafter"/>
</dbReference>
<dbReference type="InterPro" id="IPR001895">
    <property type="entry name" value="RASGEF_cat_dom"/>
</dbReference>
<evidence type="ECO:0000256" key="2">
    <source>
        <dbReference type="PROSITE-ProRule" id="PRU00168"/>
    </source>
</evidence>
<dbReference type="STRING" id="32264.T1L5B1"/>
<dbReference type="Pfam" id="PF00617">
    <property type="entry name" value="RasGEF"/>
    <property type="match status" value="1"/>
</dbReference>
<dbReference type="Proteomes" id="UP000015104">
    <property type="component" value="Unassembled WGS sequence"/>
</dbReference>
<dbReference type="GO" id="GO:0005886">
    <property type="term" value="C:plasma membrane"/>
    <property type="evidence" value="ECO:0007669"/>
    <property type="project" value="TreeGrafter"/>
</dbReference>
<sequence length="576" mass="66656">MRYIGIKFWRSDRKLKKDENLNVKRMARIDQPEERRRQCRSKSVDKDDIKNHSREKRRVRILKAATMDHIIEYILLLTPHQRELNLSATIHHCSSLMEEGRNDVTHIMHVIFCTYRKYCSPQDLFAILVKHSKKASPQQLRFVLHYWLRYYPEDFLVPLENEIVDSTNDSNDPPSTTTLSNITSSLKSNCLLITNNMKNNNENCIKNDETSKLDSQPVIQSKSLRSSSISPSPTKIVSSSTMPSNQRILLDLLLELPCVDDTLYRKAYLFIEQSKFDQPEQTPRSRHNSINKSPSYCIIDLDTKFVAQQLTAIDLENFLSLKPYTLLNGHRHNPRVQNMIRNFNLLSKHVVVTILKAHSPDLVTTHWINIAQQLRKMKNFNSLKAVIAGLSNESVFRLKQTVWSKISKTTEATFKHLSTIVDDVDNQTLLRQTQLEIEGTAKVCFEEESFGSIPYLGTFLTDLTFIDTKLTNYIENPKEGGKRLINLEKCCKQFEIITQIRLLQQNIKASLFALYQSHQLNGFTKLPPFYSNSNVPRIVVARLFRTWFNDLIISNMTDNDCYKLSLALEAPSNGRK</sequence>
<dbReference type="eggNOG" id="KOG3629">
    <property type="taxonomic scope" value="Eukaryota"/>
</dbReference>
<dbReference type="Gene3D" id="1.10.840.10">
    <property type="entry name" value="Ras guanine-nucleotide exchange factors catalytic domain"/>
    <property type="match status" value="1"/>
</dbReference>
<dbReference type="GO" id="GO:0005085">
    <property type="term" value="F:guanyl-nucleotide exchange factor activity"/>
    <property type="evidence" value="ECO:0007669"/>
    <property type="project" value="UniProtKB-KW"/>
</dbReference>
<dbReference type="PANTHER" id="PTHR23113">
    <property type="entry name" value="GUANINE NUCLEOTIDE EXCHANGE FACTOR"/>
    <property type="match status" value="1"/>
</dbReference>
<accession>T1L5B1</accession>
<dbReference type="PROSITE" id="PS50009">
    <property type="entry name" value="RASGEF_CAT"/>
    <property type="match status" value="1"/>
</dbReference>
<feature type="compositionally biased region" description="Low complexity" evidence="3">
    <location>
        <begin position="221"/>
        <end position="240"/>
    </location>
</feature>
<name>T1L5B1_TETUR</name>
<keyword evidence="1 2" id="KW-0344">Guanine-nucleotide releasing factor</keyword>
<dbReference type="InterPro" id="IPR023578">
    <property type="entry name" value="Ras_GEF_dom_sf"/>
</dbReference>